<evidence type="ECO:0000313" key="2">
    <source>
        <dbReference type="Proteomes" id="UP001153620"/>
    </source>
</evidence>
<sequence length="220" mass="26005">MEMHVENDIEEECTFFMEVDEPRSATIVTKNIDYLNYRDRHRTQDENKRFIDMFPNIKHLSYHTLHKNDFQMLNYICATKADLEFLEVFNFHDDEEAFTIYFPNLKKLKVYDVGFGEDSLCSFICRHSKTLEEINISNANEMTELTGKKIINCNNLKLISLGINTNKLQTFMNMFNVMSTTDKPLMIIFGKLKYKFSEDKIFWDDQLKSFVKLGLVPVNL</sequence>
<dbReference type="SUPFAM" id="SSF52047">
    <property type="entry name" value="RNI-like"/>
    <property type="match status" value="1"/>
</dbReference>
<proteinExistence type="predicted"/>
<gene>
    <name evidence="1" type="ORF">CHIRRI_LOCUS2639</name>
</gene>
<organism evidence="1 2">
    <name type="scientific">Chironomus riparius</name>
    <dbReference type="NCBI Taxonomy" id="315576"/>
    <lineage>
        <taxon>Eukaryota</taxon>
        <taxon>Metazoa</taxon>
        <taxon>Ecdysozoa</taxon>
        <taxon>Arthropoda</taxon>
        <taxon>Hexapoda</taxon>
        <taxon>Insecta</taxon>
        <taxon>Pterygota</taxon>
        <taxon>Neoptera</taxon>
        <taxon>Endopterygota</taxon>
        <taxon>Diptera</taxon>
        <taxon>Nematocera</taxon>
        <taxon>Chironomoidea</taxon>
        <taxon>Chironomidae</taxon>
        <taxon>Chironominae</taxon>
        <taxon>Chironomus</taxon>
    </lineage>
</organism>
<keyword evidence="2" id="KW-1185">Reference proteome</keyword>
<dbReference type="Proteomes" id="UP001153620">
    <property type="component" value="Chromosome 1"/>
</dbReference>
<reference evidence="1" key="2">
    <citation type="submission" date="2022-10" db="EMBL/GenBank/DDBJ databases">
        <authorList>
            <consortium name="ENA_rothamsted_submissions"/>
            <consortium name="culmorum"/>
            <person name="King R."/>
        </authorList>
    </citation>
    <scope>NUCLEOTIDE SEQUENCE</scope>
</reference>
<dbReference type="EMBL" id="OU895877">
    <property type="protein sequence ID" value="CAG9799678.1"/>
    <property type="molecule type" value="Genomic_DNA"/>
</dbReference>
<evidence type="ECO:0000313" key="1">
    <source>
        <dbReference type="EMBL" id="CAG9799678.1"/>
    </source>
</evidence>
<dbReference type="AlphaFoldDB" id="A0A9N9RMB5"/>
<reference evidence="1" key="1">
    <citation type="submission" date="2022-01" db="EMBL/GenBank/DDBJ databases">
        <authorList>
            <person name="King R."/>
        </authorList>
    </citation>
    <scope>NUCLEOTIDE SEQUENCE</scope>
</reference>
<protein>
    <submittedName>
        <fullName evidence="1">Uncharacterized protein</fullName>
    </submittedName>
</protein>
<dbReference type="InterPro" id="IPR032675">
    <property type="entry name" value="LRR_dom_sf"/>
</dbReference>
<accession>A0A9N9RMB5</accession>
<name>A0A9N9RMB5_9DIPT</name>
<dbReference type="Gene3D" id="3.80.10.10">
    <property type="entry name" value="Ribonuclease Inhibitor"/>
    <property type="match status" value="1"/>
</dbReference>